<dbReference type="RefSeq" id="WP_005192389.1">
    <property type="nucleotide sequence ID" value="NZ_CP045804.1"/>
</dbReference>
<feature type="compositionally biased region" description="Low complexity" evidence="1">
    <location>
        <begin position="515"/>
        <end position="532"/>
    </location>
</feature>
<dbReference type="AlphaFoldDB" id="A0A857MDF2"/>
<dbReference type="SUPFAM" id="SSF50494">
    <property type="entry name" value="Trypsin-like serine proteases"/>
    <property type="match status" value="1"/>
</dbReference>
<dbReference type="PANTHER" id="PTHR21004:SF0">
    <property type="entry name" value="PEROXISOMAL LEADER PEPTIDE-PROCESSING PROTEASE"/>
    <property type="match status" value="1"/>
</dbReference>
<feature type="compositionally biased region" description="Polar residues" evidence="1">
    <location>
        <begin position="222"/>
        <end position="244"/>
    </location>
</feature>
<evidence type="ECO:0000256" key="1">
    <source>
        <dbReference type="SAM" id="MobiDB-lite"/>
    </source>
</evidence>
<keyword evidence="2" id="KW-0812">Transmembrane</keyword>
<dbReference type="Pfam" id="PF13365">
    <property type="entry name" value="Trypsin_2"/>
    <property type="match status" value="1"/>
</dbReference>
<evidence type="ECO:0000313" key="3">
    <source>
        <dbReference type="EMBL" id="QHN40504.1"/>
    </source>
</evidence>
<dbReference type="GO" id="GO:0016485">
    <property type="term" value="P:protein processing"/>
    <property type="evidence" value="ECO:0007669"/>
    <property type="project" value="InterPro"/>
</dbReference>
<proteinExistence type="predicted"/>
<dbReference type="EMBL" id="CP045810">
    <property type="protein sequence ID" value="QHN40504.1"/>
    <property type="molecule type" value="Genomic_DNA"/>
</dbReference>
<sequence>MLRRIVELVVVSGLVFAGLAVPGFVPAASEARADEGNAAVVEKVGASLVFIRTRFMGQVGVTDPDRPTVWWDTVIVTGQCTGYVVDPRGFIATAGHCVNGTDSEILNALRLKMVTEAGARFGKSTDWVRQAYRQSVAESWPVRGSETISEPIVEVSVRQPAGDSQVLPSWTDADVVSYQEFKAGDNAVLKISPVREIPALVVSGETPTPGDPVTSVGFPGAVQSNAGDGQVPQPSYKTGTVSSRQVDDSGVTRTEVSATMGSGMSGGPTVNSAGEVIGTNSSGTSLPDENDSFNFITDNLALRDYLSSHSVVLAQPEKREQRSVWIWLGPVLGALAAVIVLVLVALWLRRRRRRNTPVVPGMPIGAPPLQPQNPYGQHPHGTVGHVPWPGAVPASAHARAARSQPVHPPAVAAGSVMPQGVSIAMPGGGMGPGPWQGGTGAIRAQPPAAASAGPAAGQLPTPLWRGQAGPQVLNGTRPQSVPGAPSPVQVQPTVQVRVPAPPQGPPQPMPPQSVPPQQAAPGPAGDQQVGPGLQAVPGKTVVIARSSGGTPQVPGR</sequence>
<keyword evidence="2" id="KW-1133">Transmembrane helix</keyword>
<name>A0A857MDF2_9ACTN</name>
<feature type="compositionally biased region" description="Pro residues" evidence="1">
    <location>
        <begin position="499"/>
        <end position="514"/>
    </location>
</feature>
<feature type="compositionally biased region" description="Low complexity" evidence="1">
    <location>
        <begin position="441"/>
        <end position="457"/>
    </location>
</feature>
<dbReference type="InterPro" id="IPR039245">
    <property type="entry name" value="TYSND1/DEG15"/>
</dbReference>
<keyword evidence="2" id="KW-0472">Membrane</keyword>
<dbReference type="GO" id="GO:0004252">
    <property type="term" value="F:serine-type endopeptidase activity"/>
    <property type="evidence" value="ECO:0007669"/>
    <property type="project" value="InterPro"/>
</dbReference>
<feature type="compositionally biased region" description="Low complexity" evidence="1">
    <location>
        <begin position="486"/>
        <end position="498"/>
    </location>
</feature>
<dbReference type="InterPro" id="IPR009003">
    <property type="entry name" value="Peptidase_S1_PA"/>
</dbReference>
<protein>
    <submittedName>
        <fullName evidence="3">Serine protease</fullName>
    </submittedName>
</protein>
<keyword evidence="3" id="KW-0645">Protease</keyword>
<feature type="transmembrane region" description="Helical" evidence="2">
    <location>
        <begin position="324"/>
        <end position="348"/>
    </location>
</feature>
<dbReference type="PANTHER" id="PTHR21004">
    <property type="entry name" value="SERINE PROTEASE-RELATED"/>
    <property type="match status" value="1"/>
</dbReference>
<keyword evidence="3" id="KW-0378">Hydrolase</keyword>
<feature type="region of interest" description="Disordered" evidence="1">
    <location>
        <begin position="222"/>
        <end position="251"/>
    </location>
</feature>
<evidence type="ECO:0000256" key="2">
    <source>
        <dbReference type="SAM" id="Phobius"/>
    </source>
</evidence>
<gene>
    <name evidence="3" type="ORF">GII30_16350</name>
</gene>
<organism evidence="3">
    <name type="scientific">Gordonia amarae</name>
    <dbReference type="NCBI Taxonomy" id="36821"/>
    <lineage>
        <taxon>Bacteria</taxon>
        <taxon>Bacillati</taxon>
        <taxon>Actinomycetota</taxon>
        <taxon>Actinomycetes</taxon>
        <taxon>Mycobacteriales</taxon>
        <taxon>Gordoniaceae</taxon>
        <taxon>Gordonia</taxon>
    </lineage>
</organism>
<accession>A0A857MDF2</accession>
<reference evidence="3" key="1">
    <citation type="journal article" date="2021" name="Nat. Microbiol.">
        <title>Cocultivation of an ultrasmall environmental parasitic bacterium with lytic ability against bacteria associated with wastewater foams.</title>
        <authorList>
            <person name="Batinovic S."/>
            <person name="Rose J.J.A."/>
            <person name="Ratcliffe J."/>
            <person name="Seviour R.J."/>
            <person name="Petrovski S."/>
        </authorList>
    </citation>
    <scope>NUCLEOTIDE SEQUENCE</scope>
    <source>
        <strain evidence="3">CON44</strain>
    </source>
</reference>
<dbReference type="Gene3D" id="2.40.10.10">
    <property type="entry name" value="Trypsin-like serine proteases"/>
    <property type="match status" value="2"/>
</dbReference>
<dbReference type="InterPro" id="IPR043504">
    <property type="entry name" value="Peptidase_S1_PA_chymotrypsin"/>
</dbReference>
<feature type="region of interest" description="Disordered" evidence="1">
    <location>
        <begin position="437"/>
        <end position="556"/>
    </location>
</feature>